<keyword evidence="2" id="KW-0378">Hydrolase</keyword>
<evidence type="ECO:0000259" key="1">
    <source>
        <dbReference type="Pfam" id="PF13392"/>
    </source>
</evidence>
<dbReference type="Proteomes" id="UP000253744">
    <property type="component" value="Plasmid pDrdI"/>
</dbReference>
<sequence>MQHGISFGPGHGLQPITVTKCRMPWSEKPRNEFRGVVTIFGGRGSPIGSKHKGGGHWQLSVPTGGDGPSFSASFSAVIWIGAHGSIPQGKIVSYLDGNPANHRLDNLYLTDRQARTRQLGERAGQTKQARTQLPQTQVEALKRDHALEPGLSHADLAKRYGLSRGGVANILSGRKRDWKP</sequence>
<protein>
    <submittedName>
        <fullName evidence="2">HNH endonuclease</fullName>
    </submittedName>
</protein>
<dbReference type="GO" id="GO:0004519">
    <property type="term" value="F:endonuclease activity"/>
    <property type="evidence" value="ECO:0007669"/>
    <property type="project" value="UniProtKB-KW"/>
</dbReference>
<dbReference type="SUPFAM" id="SSF54060">
    <property type="entry name" value="His-Me finger endonucleases"/>
    <property type="match status" value="1"/>
</dbReference>
<geneLocation type="plasmid" evidence="3">
    <name>pdrdi</name>
</geneLocation>
<keyword evidence="2" id="KW-0540">Nuclease</keyword>
<dbReference type="KEGG" id="dwu:DVJ83_17885"/>
<dbReference type="InterPro" id="IPR044925">
    <property type="entry name" value="His-Me_finger_sf"/>
</dbReference>
<dbReference type="EMBL" id="CP031163">
    <property type="protein sequence ID" value="AXH00970.1"/>
    <property type="molecule type" value="Genomic_DNA"/>
</dbReference>
<name>A0A345IMP7_9DEIO</name>
<evidence type="ECO:0000313" key="3">
    <source>
        <dbReference type="Proteomes" id="UP000253744"/>
    </source>
</evidence>
<evidence type="ECO:0000313" key="2">
    <source>
        <dbReference type="EMBL" id="AXH00970.1"/>
    </source>
</evidence>
<dbReference type="Pfam" id="PF13392">
    <property type="entry name" value="HNH_3"/>
    <property type="match status" value="1"/>
</dbReference>
<dbReference type="AlphaFoldDB" id="A0A345IMP7"/>
<proteinExistence type="predicted"/>
<organism evidence="2 3">
    <name type="scientific">Deinococcus wulumuqiensis</name>
    <dbReference type="NCBI Taxonomy" id="980427"/>
    <lineage>
        <taxon>Bacteria</taxon>
        <taxon>Thermotogati</taxon>
        <taxon>Deinococcota</taxon>
        <taxon>Deinococci</taxon>
        <taxon>Deinococcales</taxon>
        <taxon>Deinococcaceae</taxon>
        <taxon>Deinococcus</taxon>
    </lineage>
</organism>
<keyword evidence="2" id="KW-0614">Plasmid</keyword>
<feature type="domain" description="HNH nuclease" evidence="1">
    <location>
        <begin position="77"/>
        <end position="113"/>
    </location>
</feature>
<reference evidence="2 3" key="1">
    <citation type="submission" date="2018-07" db="EMBL/GenBank/DDBJ databases">
        <title>Complete Genome and Methylome Analysis of Deinococcus wulumuqiensis NEB 479.</title>
        <authorList>
            <person name="Fomenkov A."/>
            <person name="Luyten Y."/>
            <person name="Vincze T."/>
            <person name="Anton B.P."/>
            <person name="Clark T."/>
            <person name="Roberts R.J."/>
            <person name="Morgan R.D."/>
        </authorList>
    </citation>
    <scope>NUCLEOTIDE SEQUENCE [LARGE SCALE GENOMIC DNA]</scope>
    <source>
        <strain evidence="2 3">NEB 479</strain>
        <plasmid evidence="3">Plasmid pdrdi</plasmid>
    </source>
</reference>
<gene>
    <name evidence="2" type="ORF">DVJ83_17885</name>
</gene>
<dbReference type="InterPro" id="IPR003615">
    <property type="entry name" value="HNH_nuc"/>
</dbReference>
<accession>A0A345IMP7</accession>
<keyword evidence="2" id="KW-0255">Endonuclease</keyword>